<evidence type="ECO:0000313" key="8">
    <source>
        <dbReference type="Proteomes" id="UP000813462"/>
    </source>
</evidence>
<dbReference type="PANTHER" id="PTHR13935">
    <property type="entry name" value="ACHAETE-SCUTE TRANSCRIPTION FACTOR-RELATED"/>
    <property type="match status" value="1"/>
</dbReference>
<evidence type="ECO:0000256" key="5">
    <source>
        <dbReference type="ARBA" id="ARBA00023242"/>
    </source>
</evidence>
<comment type="caution">
    <text evidence="7">The sequence shown here is derived from an EMBL/GenBank/DDBJ whole genome shotgun (WGS) entry which is preliminary data.</text>
</comment>
<dbReference type="PANTHER" id="PTHR13935:SF106">
    <property type="entry name" value="ACHAETE-SCUTE COMPLEX PROTEIN T5-RELATED"/>
    <property type="match status" value="1"/>
</dbReference>
<dbReference type="InterPro" id="IPR036638">
    <property type="entry name" value="HLH_DNA-bd_sf"/>
</dbReference>
<organism evidence="7 8">
    <name type="scientific">Ziziphus jujuba var. spinosa</name>
    <dbReference type="NCBI Taxonomy" id="714518"/>
    <lineage>
        <taxon>Eukaryota</taxon>
        <taxon>Viridiplantae</taxon>
        <taxon>Streptophyta</taxon>
        <taxon>Embryophyta</taxon>
        <taxon>Tracheophyta</taxon>
        <taxon>Spermatophyta</taxon>
        <taxon>Magnoliopsida</taxon>
        <taxon>eudicotyledons</taxon>
        <taxon>Gunneridae</taxon>
        <taxon>Pentapetalae</taxon>
        <taxon>rosids</taxon>
        <taxon>fabids</taxon>
        <taxon>Rosales</taxon>
        <taxon>Rhamnaceae</taxon>
        <taxon>Paliureae</taxon>
        <taxon>Ziziphus</taxon>
    </lineage>
</organism>
<name>A0A978VQW4_ZIZJJ</name>
<reference evidence="7" key="1">
    <citation type="journal article" date="2021" name="Front. Plant Sci.">
        <title>Chromosome-Scale Genome Assembly for Chinese Sour Jujube and Insights Into Its Genome Evolution and Domestication Signature.</title>
        <authorList>
            <person name="Shen L.-Y."/>
            <person name="Luo H."/>
            <person name="Wang X.-L."/>
            <person name="Wang X.-M."/>
            <person name="Qiu X.-J."/>
            <person name="Liu H."/>
            <person name="Zhou S.-S."/>
            <person name="Jia K.-H."/>
            <person name="Nie S."/>
            <person name="Bao Y.-T."/>
            <person name="Zhang R.-G."/>
            <person name="Yun Q.-Z."/>
            <person name="Chai Y.-H."/>
            <person name="Lu J.-Y."/>
            <person name="Li Y."/>
            <person name="Zhao S.-W."/>
            <person name="Mao J.-F."/>
            <person name="Jia S.-G."/>
            <person name="Mao Y.-M."/>
        </authorList>
    </citation>
    <scope>NUCLEOTIDE SEQUENCE</scope>
    <source>
        <strain evidence="7">AT0</strain>
        <tissue evidence="7">Leaf</tissue>
    </source>
</reference>
<evidence type="ECO:0000256" key="4">
    <source>
        <dbReference type="ARBA" id="ARBA00023163"/>
    </source>
</evidence>
<dbReference type="Proteomes" id="UP000813462">
    <property type="component" value="Unassembled WGS sequence"/>
</dbReference>
<keyword evidence="2" id="KW-0805">Transcription regulation</keyword>
<evidence type="ECO:0000313" key="7">
    <source>
        <dbReference type="EMBL" id="KAH7537939.1"/>
    </source>
</evidence>
<dbReference type="EMBL" id="JAEACU010000003">
    <property type="protein sequence ID" value="KAH7537939.1"/>
    <property type="molecule type" value="Genomic_DNA"/>
</dbReference>
<comment type="subcellular location">
    <subcellularLocation>
        <location evidence="1">Nucleus</location>
    </subcellularLocation>
</comment>
<dbReference type="InterPro" id="IPR011598">
    <property type="entry name" value="bHLH_dom"/>
</dbReference>
<feature type="domain" description="BHLH" evidence="6">
    <location>
        <begin position="97"/>
        <end position="123"/>
    </location>
</feature>
<keyword evidence="4" id="KW-0804">Transcription</keyword>
<accession>A0A978VQW4</accession>
<dbReference type="GO" id="GO:0046983">
    <property type="term" value="F:protein dimerization activity"/>
    <property type="evidence" value="ECO:0007669"/>
    <property type="project" value="InterPro"/>
</dbReference>
<dbReference type="AlphaFoldDB" id="A0A978VQW4"/>
<gene>
    <name evidence="7" type="ORF">FEM48_Zijuj03G0146100</name>
</gene>
<evidence type="ECO:0000259" key="6">
    <source>
        <dbReference type="Pfam" id="PF00010"/>
    </source>
</evidence>
<dbReference type="Pfam" id="PF00010">
    <property type="entry name" value="HLH"/>
    <property type="match status" value="1"/>
</dbReference>
<dbReference type="InterPro" id="IPR015660">
    <property type="entry name" value="MASH1/Ascl1a-like"/>
</dbReference>
<keyword evidence="3" id="KW-0238">DNA-binding</keyword>
<evidence type="ECO:0000256" key="3">
    <source>
        <dbReference type="ARBA" id="ARBA00023125"/>
    </source>
</evidence>
<evidence type="ECO:0000256" key="2">
    <source>
        <dbReference type="ARBA" id="ARBA00023015"/>
    </source>
</evidence>
<dbReference type="GO" id="GO:0090575">
    <property type="term" value="C:RNA polymerase II transcription regulator complex"/>
    <property type="evidence" value="ECO:0007669"/>
    <property type="project" value="TreeGrafter"/>
</dbReference>
<evidence type="ECO:0000256" key="1">
    <source>
        <dbReference type="ARBA" id="ARBA00004123"/>
    </source>
</evidence>
<dbReference type="GO" id="GO:0000981">
    <property type="term" value="F:DNA-binding transcription factor activity, RNA polymerase II-specific"/>
    <property type="evidence" value="ECO:0007669"/>
    <property type="project" value="TreeGrafter"/>
</dbReference>
<dbReference type="GO" id="GO:0000977">
    <property type="term" value="F:RNA polymerase II transcription regulatory region sequence-specific DNA binding"/>
    <property type="evidence" value="ECO:0007669"/>
    <property type="project" value="TreeGrafter"/>
</dbReference>
<protein>
    <recommendedName>
        <fullName evidence="6">BHLH domain-containing protein</fullName>
    </recommendedName>
</protein>
<keyword evidence="5" id="KW-0539">Nucleus</keyword>
<dbReference type="SUPFAM" id="SSF47459">
    <property type="entry name" value="HLH, helix-loop-helix DNA-binding domain"/>
    <property type="match status" value="1"/>
</dbReference>
<proteinExistence type="predicted"/>
<sequence length="233" mass="26061">MHPLQQNSSGGGGERMICFSSISHQQKSIPEDLIRTTHASVVQFEDGTTTCNSFRSSCSNNIIIGKDWRSRKLLATNLDDKNSYCGKSSFSDGNNKKVIHRDVERERRKQMATDFSLLRSLIPYEFLRMRIQGLVSRRDELKKLCNLNSLGTGNGSLNKCSRSWVSVQPCFAGIEIVVSSSSFIGENFPLTRILQLLLGEGLDLVSDPTSTNFSQLQKNLMEAISSWIQYPAT</sequence>